<feature type="transmembrane region" description="Helical" evidence="8">
    <location>
        <begin position="121"/>
        <end position="139"/>
    </location>
</feature>
<feature type="transmembrane region" description="Helical" evidence="8">
    <location>
        <begin position="333"/>
        <end position="355"/>
    </location>
</feature>
<evidence type="ECO:0000256" key="8">
    <source>
        <dbReference type="SAM" id="Phobius"/>
    </source>
</evidence>
<dbReference type="RefSeq" id="WP_191205353.1">
    <property type="nucleotide sequence ID" value="NZ_JACXZA010000005.1"/>
</dbReference>
<feature type="transmembrane region" description="Helical" evidence="8">
    <location>
        <begin position="303"/>
        <end position="321"/>
    </location>
</feature>
<feature type="transmembrane region" description="Helical" evidence="8">
    <location>
        <begin position="82"/>
        <end position="101"/>
    </location>
</feature>
<sequence>MAIVQRKITFLQAAMIFMLANGLVSHVIVNPLLLDASGRDAWITVLVSGAFFIPWCIVLAVAMRRSGQQKLIPWLSARTHPVIAWLFVLPALVCLYMIGGMTVSYTTTWTISNYLPGTPPLALSILLTVTSAVCALWGIRVIAITSGILLPIVVVLGYFVSISNMPEKDFALLKPYLEHGWGKVWKGMIYAGGGYIEFAFLMNLQHHIRTKIKPWHIVTLAMIMVYISLGPIIGSITEFGPNEAAKQMTSPYEQWRLVKLGDYIEHVDFFSIYQWQAGAVTRMSLAIFLIVDMLPITRRITKMIAIGLISLSYIIIAVIPVNEYIYYLFLYRYYFPISFVVLLISSAIWMLISIVSKPSKEVQ</sequence>
<proteinExistence type="inferred from homology"/>
<evidence type="ECO:0000256" key="5">
    <source>
        <dbReference type="ARBA" id="ARBA00022692"/>
    </source>
</evidence>
<evidence type="ECO:0000313" key="10">
    <source>
        <dbReference type="Proteomes" id="UP000609346"/>
    </source>
</evidence>
<reference evidence="9 10" key="1">
    <citation type="submission" date="2020-09" db="EMBL/GenBank/DDBJ databases">
        <title>Paenibacillus sp. strain PR3 16S rRNA gene Genome sequencing and assembly.</title>
        <authorList>
            <person name="Kim J."/>
        </authorList>
    </citation>
    <scope>NUCLEOTIDE SEQUENCE [LARGE SCALE GENOMIC DNA]</scope>
    <source>
        <strain evidence="9 10">PR3</strain>
    </source>
</reference>
<evidence type="ECO:0000256" key="3">
    <source>
        <dbReference type="ARBA" id="ARBA00022448"/>
    </source>
</evidence>
<evidence type="ECO:0000256" key="2">
    <source>
        <dbReference type="ARBA" id="ARBA00007998"/>
    </source>
</evidence>
<feature type="transmembrane region" description="Helical" evidence="8">
    <location>
        <begin position="41"/>
        <end position="62"/>
    </location>
</feature>
<keyword evidence="4" id="KW-0309">Germination</keyword>
<evidence type="ECO:0000256" key="6">
    <source>
        <dbReference type="ARBA" id="ARBA00022989"/>
    </source>
</evidence>
<dbReference type="PANTHER" id="PTHR34975">
    <property type="entry name" value="SPORE GERMINATION PROTEIN A2"/>
    <property type="match status" value="1"/>
</dbReference>
<dbReference type="InterPro" id="IPR004761">
    <property type="entry name" value="Spore_GerAB"/>
</dbReference>
<evidence type="ECO:0000256" key="4">
    <source>
        <dbReference type="ARBA" id="ARBA00022544"/>
    </source>
</evidence>
<keyword evidence="6 8" id="KW-1133">Transmembrane helix</keyword>
<keyword evidence="10" id="KW-1185">Reference proteome</keyword>
<feature type="transmembrane region" description="Helical" evidence="8">
    <location>
        <begin position="272"/>
        <end position="291"/>
    </location>
</feature>
<feature type="transmembrane region" description="Helical" evidence="8">
    <location>
        <begin position="214"/>
        <end position="233"/>
    </location>
</feature>
<organism evidence="9 10">
    <name type="scientific">Paenibacillus terricola</name>
    <dbReference type="NCBI Taxonomy" id="2763503"/>
    <lineage>
        <taxon>Bacteria</taxon>
        <taxon>Bacillati</taxon>
        <taxon>Bacillota</taxon>
        <taxon>Bacilli</taxon>
        <taxon>Bacillales</taxon>
        <taxon>Paenibacillaceae</taxon>
        <taxon>Paenibacillus</taxon>
    </lineage>
</organism>
<name>A0ABR8N1B5_9BACL</name>
<protein>
    <submittedName>
        <fullName evidence="9">Endospore germination permease</fullName>
    </submittedName>
</protein>
<dbReference type="Pfam" id="PF03845">
    <property type="entry name" value="Spore_permease"/>
    <property type="match status" value="1"/>
</dbReference>
<comment type="subcellular location">
    <subcellularLocation>
        <location evidence="1">Membrane</location>
        <topology evidence="1">Multi-pass membrane protein</topology>
    </subcellularLocation>
</comment>
<accession>A0ABR8N1B5</accession>
<feature type="transmembrane region" description="Helical" evidence="8">
    <location>
        <begin position="9"/>
        <end position="29"/>
    </location>
</feature>
<dbReference type="NCBIfam" id="TIGR00912">
    <property type="entry name" value="2A0309"/>
    <property type="match status" value="1"/>
</dbReference>
<comment type="caution">
    <text evidence="9">The sequence shown here is derived from an EMBL/GenBank/DDBJ whole genome shotgun (WGS) entry which is preliminary data.</text>
</comment>
<comment type="similarity">
    <text evidence="2">Belongs to the amino acid-polyamine-organocation (APC) superfamily. Spore germination protein (SGP) (TC 2.A.3.9) family.</text>
</comment>
<evidence type="ECO:0000256" key="7">
    <source>
        <dbReference type="ARBA" id="ARBA00023136"/>
    </source>
</evidence>
<keyword evidence="5 8" id="KW-0812">Transmembrane</keyword>
<keyword evidence="3" id="KW-0813">Transport</keyword>
<evidence type="ECO:0000256" key="1">
    <source>
        <dbReference type="ARBA" id="ARBA00004141"/>
    </source>
</evidence>
<dbReference type="EMBL" id="JACXZA010000005">
    <property type="protein sequence ID" value="MBD3921051.1"/>
    <property type="molecule type" value="Genomic_DNA"/>
</dbReference>
<feature type="transmembrane region" description="Helical" evidence="8">
    <location>
        <begin position="184"/>
        <end position="202"/>
    </location>
</feature>
<feature type="transmembrane region" description="Helical" evidence="8">
    <location>
        <begin position="146"/>
        <end position="164"/>
    </location>
</feature>
<dbReference type="PANTHER" id="PTHR34975:SF2">
    <property type="entry name" value="SPORE GERMINATION PROTEIN A2"/>
    <property type="match status" value="1"/>
</dbReference>
<dbReference type="Proteomes" id="UP000609346">
    <property type="component" value="Unassembled WGS sequence"/>
</dbReference>
<keyword evidence="7 8" id="KW-0472">Membrane</keyword>
<evidence type="ECO:0000313" key="9">
    <source>
        <dbReference type="EMBL" id="MBD3921051.1"/>
    </source>
</evidence>
<gene>
    <name evidence="9" type="ORF">H8B09_19955</name>
</gene>